<dbReference type="PROSITE" id="PS51459">
    <property type="entry name" value="FIDO"/>
    <property type="match status" value="1"/>
</dbReference>
<dbReference type="InterPro" id="IPR003812">
    <property type="entry name" value="Fido"/>
</dbReference>
<accession>A0ABV5SUG2</accession>
<dbReference type="Proteomes" id="UP001589667">
    <property type="component" value="Unassembled WGS sequence"/>
</dbReference>
<dbReference type="RefSeq" id="WP_157424407.1">
    <property type="nucleotide sequence ID" value="NZ_BAAANI010000005.1"/>
</dbReference>
<sequence>MTNLVEQHDWPAHDVERLPWRQAVRGGSRDDRTLDHVDASVPPMIAGLDLQAPPSLAAACERAVVEIARAEHATGGLAALGRFLMRTDSVASSRIEYEDASAEDFARALAGSRSNSSAQSMVAATRALAGLVDEAGSHREITCDAILEAHRRLLGDDPLDGRYAGRWRTMQNWIGGSDHAPRAALHVPPAPGRVEALMADLVAYLNRDDVPIVVQAAVGHAQFESIHPFTDGNGRIGRAIINAVLRRRGVTGTSVVPVASALLAQRERYFAFIDEYRVGRVAPFVADLADGLRLAAEESRVSAERLIELPQQWAAAVPFRADSAGAKLIAAMLDHPVFSIDEIGRVTGSGPANLAPAVARLEAAGVIREITGRKRDRAWLVTDVSGELDDLELRIAERITAAAATAEERDG</sequence>
<evidence type="ECO:0000313" key="2">
    <source>
        <dbReference type="EMBL" id="MFB9643991.1"/>
    </source>
</evidence>
<comment type="caution">
    <text evidence="2">The sequence shown here is derived from an EMBL/GenBank/DDBJ whole genome shotgun (WGS) entry which is preliminary data.</text>
</comment>
<dbReference type="Pfam" id="PF02661">
    <property type="entry name" value="Fic"/>
    <property type="match status" value="1"/>
</dbReference>
<protein>
    <submittedName>
        <fullName evidence="2">Fic family protein</fullName>
    </submittedName>
</protein>
<name>A0ABV5SUG2_9MICO</name>
<keyword evidence="3" id="KW-1185">Reference proteome</keyword>
<reference evidence="2 3" key="1">
    <citation type="submission" date="2024-09" db="EMBL/GenBank/DDBJ databases">
        <authorList>
            <person name="Sun Q."/>
            <person name="Mori K."/>
        </authorList>
    </citation>
    <scope>NUCLEOTIDE SEQUENCE [LARGE SCALE GENOMIC DNA]</scope>
    <source>
        <strain evidence="2 3">JCM 14321</strain>
    </source>
</reference>
<dbReference type="EMBL" id="JBHMBL010000004">
    <property type="protein sequence ID" value="MFB9643991.1"/>
    <property type="molecule type" value="Genomic_DNA"/>
</dbReference>
<evidence type="ECO:0000313" key="3">
    <source>
        <dbReference type="Proteomes" id="UP001589667"/>
    </source>
</evidence>
<dbReference type="InterPro" id="IPR036597">
    <property type="entry name" value="Fido-like_dom_sf"/>
</dbReference>
<dbReference type="SUPFAM" id="SSF140931">
    <property type="entry name" value="Fic-like"/>
    <property type="match status" value="1"/>
</dbReference>
<dbReference type="PANTHER" id="PTHR13504:SF38">
    <property type="entry name" value="FIDO DOMAIN-CONTAINING PROTEIN"/>
    <property type="match status" value="1"/>
</dbReference>
<evidence type="ECO:0000259" key="1">
    <source>
        <dbReference type="PROSITE" id="PS51459"/>
    </source>
</evidence>
<dbReference type="PANTHER" id="PTHR13504">
    <property type="entry name" value="FIDO DOMAIN-CONTAINING PROTEIN DDB_G0283145"/>
    <property type="match status" value="1"/>
</dbReference>
<dbReference type="InterPro" id="IPR040198">
    <property type="entry name" value="Fido_containing"/>
</dbReference>
<dbReference type="Gene3D" id="1.10.3290.10">
    <property type="entry name" value="Fido-like domain"/>
    <property type="match status" value="1"/>
</dbReference>
<gene>
    <name evidence="2" type="ORF">ACFFQV_17000</name>
</gene>
<feature type="domain" description="Fido" evidence="1">
    <location>
        <begin position="141"/>
        <end position="290"/>
    </location>
</feature>
<proteinExistence type="predicted"/>
<organism evidence="2 3">
    <name type="scientific">Agromyces lapidis</name>
    <dbReference type="NCBI Taxonomy" id="279574"/>
    <lineage>
        <taxon>Bacteria</taxon>
        <taxon>Bacillati</taxon>
        <taxon>Actinomycetota</taxon>
        <taxon>Actinomycetes</taxon>
        <taxon>Micrococcales</taxon>
        <taxon>Microbacteriaceae</taxon>
        <taxon>Agromyces</taxon>
    </lineage>
</organism>